<feature type="region of interest" description="Disordered" evidence="1">
    <location>
        <begin position="28"/>
        <end position="55"/>
    </location>
</feature>
<dbReference type="OrthoDB" id="818086at2759"/>
<accession>A0A1R3HXE8</accession>
<dbReference type="Proteomes" id="UP000187203">
    <property type="component" value="Unassembled WGS sequence"/>
</dbReference>
<protein>
    <submittedName>
        <fullName evidence="2">F-box protein</fullName>
    </submittedName>
</protein>
<name>A0A1R3HXE8_9ROSI</name>
<keyword evidence="3" id="KW-1185">Reference proteome</keyword>
<reference evidence="3" key="1">
    <citation type="submission" date="2013-09" db="EMBL/GenBank/DDBJ databases">
        <title>Corchorus olitorius genome sequencing.</title>
        <authorList>
            <person name="Alam M."/>
            <person name="Haque M.S."/>
            <person name="Islam M.S."/>
            <person name="Emdad E.M."/>
            <person name="Islam M.M."/>
            <person name="Ahmed B."/>
            <person name="Halim A."/>
            <person name="Hossen Q.M.M."/>
            <person name="Hossain M.Z."/>
            <person name="Ahmed R."/>
            <person name="Khan M.M."/>
            <person name="Islam R."/>
            <person name="Rashid M.M."/>
            <person name="Khan S.A."/>
            <person name="Rahman M.S."/>
            <person name="Alam M."/>
            <person name="Yahiya A.S."/>
            <person name="Khan M.S."/>
            <person name="Azam M.S."/>
            <person name="Haque T."/>
            <person name="Lashkar M.Z.H."/>
            <person name="Akhand A.I."/>
            <person name="Morshed G."/>
            <person name="Roy S."/>
            <person name="Uddin K.S."/>
            <person name="Rabeya T."/>
            <person name="Hossain A.S."/>
            <person name="Chowdhury A."/>
            <person name="Snigdha A.R."/>
            <person name="Mortoza M.S."/>
            <person name="Matin S.A."/>
            <person name="Hoque S.M.E."/>
            <person name="Islam M.K."/>
            <person name="Roy D.K."/>
            <person name="Haider R."/>
            <person name="Moosa M.M."/>
            <person name="Elias S.M."/>
            <person name="Hasan A.M."/>
            <person name="Jahan S."/>
            <person name="Shafiuddin M."/>
            <person name="Mahmood N."/>
            <person name="Shommy N.S."/>
        </authorList>
    </citation>
    <scope>NUCLEOTIDE SEQUENCE [LARGE SCALE GENOMIC DNA]</scope>
    <source>
        <strain evidence="3">cv. O-4</strain>
    </source>
</reference>
<evidence type="ECO:0000313" key="3">
    <source>
        <dbReference type="Proteomes" id="UP000187203"/>
    </source>
</evidence>
<evidence type="ECO:0000256" key="1">
    <source>
        <dbReference type="SAM" id="MobiDB-lite"/>
    </source>
</evidence>
<dbReference type="EMBL" id="AWUE01019232">
    <property type="protein sequence ID" value="OMO75036.1"/>
    <property type="molecule type" value="Genomic_DNA"/>
</dbReference>
<dbReference type="AlphaFoldDB" id="A0A1R3HXE8"/>
<organism evidence="2 3">
    <name type="scientific">Corchorus olitorius</name>
    <dbReference type="NCBI Taxonomy" id="93759"/>
    <lineage>
        <taxon>Eukaryota</taxon>
        <taxon>Viridiplantae</taxon>
        <taxon>Streptophyta</taxon>
        <taxon>Embryophyta</taxon>
        <taxon>Tracheophyta</taxon>
        <taxon>Spermatophyta</taxon>
        <taxon>Magnoliopsida</taxon>
        <taxon>eudicotyledons</taxon>
        <taxon>Gunneridae</taxon>
        <taxon>Pentapetalae</taxon>
        <taxon>rosids</taxon>
        <taxon>malvids</taxon>
        <taxon>Malvales</taxon>
        <taxon>Malvaceae</taxon>
        <taxon>Grewioideae</taxon>
        <taxon>Apeibeae</taxon>
        <taxon>Corchorus</taxon>
    </lineage>
</organism>
<sequence length="214" mass="24860">MTIGTKRGDFTHIGKSTYVIDCQMEGIPRERQSRSEESPRLRCYEQSHKEREEINEDGTINQEISEENRARLRLSSDSVSASSRRYLFGVGKELMLVCLDDMGKMIDVFKCDFKGRKWVQIKSLEGKTLYLSRTTSLFLEEILDPKVKNTIQLSRFSNMHKDYGSNVSYCLESQRYQLYGNHAQALPDLSHTMEFHSGFWIQPLLLPQMIMNDV</sequence>
<comment type="caution">
    <text evidence="2">The sequence shown here is derived from an EMBL/GenBank/DDBJ whole genome shotgun (WGS) entry which is preliminary data.</text>
</comment>
<gene>
    <name evidence="2" type="ORF">COLO4_26349</name>
</gene>
<proteinExistence type="predicted"/>
<evidence type="ECO:0000313" key="2">
    <source>
        <dbReference type="EMBL" id="OMO75036.1"/>
    </source>
</evidence>
<feature type="compositionally biased region" description="Basic and acidic residues" evidence="1">
    <location>
        <begin position="28"/>
        <end position="52"/>
    </location>
</feature>